<feature type="transmembrane region" description="Helical" evidence="6">
    <location>
        <begin position="107"/>
        <end position="126"/>
    </location>
</feature>
<dbReference type="EMBL" id="KC353359">
    <property type="protein sequence ID" value="AGH24464.1"/>
    <property type="molecule type" value="Genomic_DNA"/>
</dbReference>
<dbReference type="GO" id="GO:0017004">
    <property type="term" value="P:cytochrome complex assembly"/>
    <property type="evidence" value="ECO:0007669"/>
    <property type="project" value="InterPro"/>
</dbReference>
<keyword evidence="5 6" id="KW-0472">Membrane</keyword>
<sequence>MKKFWFLFYYELISSNVQSGNILNIVIFYVSLLALFPLGIGNALHIISTINTSILVIMIVFTVILQLEGFFDKERASGNLKQYPFLTAQYNFKWILLIRAFYKAARLLFGLILAMPIGCILLNVNLSYYLPIILVLIPVVPSMLFLGLIGSSLLVGFTQKSTFLMLLLFPLFVPLLIFTISYLTNSATTYFELLILYSIFIVLSMIFPYICNTTLKSLT</sequence>
<keyword evidence="7" id="KW-0496">Mitochondrion</keyword>
<dbReference type="GO" id="GO:0015232">
    <property type="term" value="F:heme transmembrane transporter activity"/>
    <property type="evidence" value="ECO:0007669"/>
    <property type="project" value="InterPro"/>
</dbReference>
<evidence type="ECO:0000256" key="5">
    <source>
        <dbReference type="ARBA" id="ARBA00023136"/>
    </source>
</evidence>
<reference evidence="7" key="2">
    <citation type="journal article" date="2004" name="RNA">
        <title>Mitochondrial 3' tRNA editing in the jakobid Seculamonas ecuadoriensis: a novel mechanism and implications for tRNA processing.</title>
        <authorList>
            <person name="Leigh J."/>
            <person name="Lang B.F."/>
        </authorList>
    </citation>
    <scope>NUCLEOTIDE SEQUENCE</scope>
    <source>
        <strain evidence="7">ATCC 50688</strain>
    </source>
</reference>
<feature type="transmembrane region" description="Helical" evidence="6">
    <location>
        <begin position="190"/>
        <end position="211"/>
    </location>
</feature>
<keyword evidence="4 6" id="KW-1133">Transmembrane helix</keyword>
<evidence type="ECO:0000256" key="2">
    <source>
        <dbReference type="ARBA" id="ARBA00010544"/>
    </source>
</evidence>
<organism evidence="7">
    <name type="scientific">Seculamonas ecuadoriensis</name>
    <name type="common">Flagellate</name>
    <dbReference type="NCBI Taxonomy" id="221724"/>
    <lineage>
        <taxon>Eukaryota</taxon>
        <taxon>Discoba</taxon>
        <taxon>Jakobida</taxon>
        <taxon>Histionina</taxon>
        <taxon>Seculamonas</taxon>
    </lineage>
</organism>
<name>M4QD47_SECEC</name>
<dbReference type="Pfam" id="PF03379">
    <property type="entry name" value="CcmB"/>
    <property type="match status" value="1"/>
</dbReference>
<feature type="transmembrane region" description="Helical" evidence="6">
    <location>
        <begin position="21"/>
        <end position="40"/>
    </location>
</feature>
<feature type="transmembrane region" description="Helical" evidence="6">
    <location>
        <begin position="46"/>
        <end position="65"/>
    </location>
</feature>
<reference evidence="7" key="1">
    <citation type="journal article" date="2003" name="Mol. Biol. Evol.">
        <title>Structure of the bc1 complex from Seculamonas ecuadoriensis, a jakobid flagellate with an ancestral mitochondrial genome.</title>
        <authorList>
            <person name="Marx S."/>
            <person name="Baumgartner M."/>
            <person name="Kannan S."/>
            <person name="Braun H.P."/>
            <person name="Lang B.F."/>
            <person name="Burger G."/>
        </authorList>
    </citation>
    <scope>NUCLEOTIDE SEQUENCE</scope>
    <source>
        <strain evidence="7">ATCC 50688</strain>
    </source>
</reference>
<dbReference type="PRINTS" id="PR01414">
    <property type="entry name" value="CCMBBIOGNSIS"/>
</dbReference>
<evidence type="ECO:0000256" key="6">
    <source>
        <dbReference type="SAM" id="Phobius"/>
    </source>
</evidence>
<dbReference type="GO" id="GO:0016020">
    <property type="term" value="C:membrane"/>
    <property type="evidence" value="ECO:0007669"/>
    <property type="project" value="UniProtKB-SubCell"/>
</dbReference>
<evidence type="ECO:0000256" key="3">
    <source>
        <dbReference type="ARBA" id="ARBA00022692"/>
    </source>
</evidence>
<dbReference type="AlphaFoldDB" id="M4QD47"/>
<evidence type="ECO:0000256" key="4">
    <source>
        <dbReference type="ARBA" id="ARBA00022989"/>
    </source>
</evidence>
<protein>
    <submittedName>
        <fullName evidence="7">ABC transporter channel subunit</fullName>
    </submittedName>
</protein>
<comment type="similarity">
    <text evidence="2">Belongs to the CcmB/CycW/HelB family.</text>
</comment>
<evidence type="ECO:0000313" key="7">
    <source>
        <dbReference type="EMBL" id="AGH24464.1"/>
    </source>
</evidence>
<evidence type="ECO:0000256" key="1">
    <source>
        <dbReference type="ARBA" id="ARBA00004141"/>
    </source>
</evidence>
<reference evidence="7" key="4">
    <citation type="journal article" date="2013" name="Genome Biol. Evol.">
        <title>Strikingly bacteria-like and gene-rich mitochondrial genomes throughout jakobid protists.</title>
        <authorList>
            <person name="Burger G."/>
            <person name="Gray M.W."/>
            <person name="Forget L."/>
            <person name="Lang B.F."/>
        </authorList>
    </citation>
    <scope>NUCLEOTIDE SEQUENCE</scope>
    <source>
        <strain evidence="7">ATCC 50688</strain>
    </source>
</reference>
<dbReference type="InterPro" id="IPR003544">
    <property type="entry name" value="Cyt_c_biogenesis_CcmB"/>
</dbReference>
<comment type="subcellular location">
    <subcellularLocation>
        <location evidence="1">Membrane</location>
        <topology evidence="1">Multi-pass membrane protein</topology>
    </subcellularLocation>
</comment>
<gene>
    <name evidence="7" type="primary">ccmB</name>
</gene>
<feature type="transmembrane region" description="Helical" evidence="6">
    <location>
        <begin position="163"/>
        <end position="184"/>
    </location>
</feature>
<keyword evidence="3 6" id="KW-0812">Transmembrane</keyword>
<geneLocation type="mitochondrion" evidence="7"/>
<reference evidence="7" key="3">
    <citation type="journal article" date="2006" name="RNA">
        <title>Hybrid E. coli--Mitochondrial ribonuclease P RNAs are catalytically active.</title>
        <authorList>
            <person name="Seif E."/>
            <person name="Cadieux A."/>
            <person name="Lang B.F."/>
        </authorList>
    </citation>
    <scope>NUCLEOTIDE SEQUENCE</scope>
    <source>
        <strain evidence="7">ATCC 50688</strain>
    </source>
</reference>
<proteinExistence type="inferred from homology"/>
<feature type="transmembrane region" description="Helical" evidence="6">
    <location>
        <begin position="132"/>
        <end position="156"/>
    </location>
</feature>
<dbReference type="RefSeq" id="YP_007890769.1">
    <property type="nucleotide sequence ID" value="NC_021128.1"/>
</dbReference>
<accession>M4QD47</accession>
<dbReference type="GeneID" id="15333246"/>